<feature type="compositionally biased region" description="Polar residues" evidence="1">
    <location>
        <begin position="104"/>
        <end position="115"/>
    </location>
</feature>
<protein>
    <submittedName>
        <fullName evidence="3">Uncharacterized protein</fullName>
    </submittedName>
</protein>
<keyword evidence="4" id="KW-1185">Reference proteome</keyword>
<evidence type="ECO:0000256" key="1">
    <source>
        <dbReference type="SAM" id="MobiDB-lite"/>
    </source>
</evidence>
<accession>A0A1X6N5F8</accession>
<keyword evidence="2" id="KW-0732">Signal</keyword>
<reference evidence="3 4" key="1">
    <citation type="submission" date="2017-04" db="EMBL/GenBank/DDBJ databases">
        <title>Genome Sequence of the Model Brown-Rot Fungus Postia placenta SB12.</title>
        <authorList>
            <consortium name="DOE Joint Genome Institute"/>
            <person name="Gaskell J."/>
            <person name="Kersten P."/>
            <person name="Larrondo L.F."/>
            <person name="Canessa P."/>
            <person name="Martinez D."/>
            <person name="Hibbett D."/>
            <person name="Schmoll M."/>
            <person name="Kubicek C.P."/>
            <person name="Martinez A.T."/>
            <person name="Yadav J."/>
            <person name="Master E."/>
            <person name="Magnuson J.K."/>
            <person name="James T."/>
            <person name="Yaver D."/>
            <person name="Berka R."/>
            <person name="Labutti K."/>
            <person name="Lipzen A."/>
            <person name="Aerts A."/>
            <person name="Barry K."/>
            <person name="Henrissat B."/>
            <person name="Blanchette R."/>
            <person name="Grigoriev I."/>
            <person name="Cullen D."/>
        </authorList>
    </citation>
    <scope>NUCLEOTIDE SEQUENCE [LARGE SCALE GENOMIC DNA]</scope>
    <source>
        <strain evidence="3 4">MAD-698-R-SB12</strain>
    </source>
</reference>
<dbReference type="RefSeq" id="XP_024340510.1">
    <property type="nucleotide sequence ID" value="XM_024478904.1"/>
</dbReference>
<proteinExistence type="predicted"/>
<feature type="signal peptide" evidence="2">
    <location>
        <begin position="1"/>
        <end position="16"/>
    </location>
</feature>
<name>A0A1X6N5F8_9APHY</name>
<evidence type="ECO:0000313" key="3">
    <source>
        <dbReference type="EMBL" id="OSX63716.1"/>
    </source>
</evidence>
<dbReference type="EMBL" id="KZ110595">
    <property type="protein sequence ID" value="OSX63716.1"/>
    <property type="molecule type" value="Genomic_DNA"/>
</dbReference>
<dbReference type="AlphaFoldDB" id="A0A1X6N5F8"/>
<dbReference type="OrthoDB" id="10287451at2759"/>
<evidence type="ECO:0000313" key="4">
    <source>
        <dbReference type="Proteomes" id="UP000194127"/>
    </source>
</evidence>
<dbReference type="GeneID" id="36323854"/>
<evidence type="ECO:0000256" key="2">
    <source>
        <dbReference type="SAM" id="SignalP"/>
    </source>
</evidence>
<organism evidence="3 4">
    <name type="scientific">Postia placenta MAD-698-R-SB12</name>
    <dbReference type="NCBI Taxonomy" id="670580"/>
    <lineage>
        <taxon>Eukaryota</taxon>
        <taxon>Fungi</taxon>
        <taxon>Dikarya</taxon>
        <taxon>Basidiomycota</taxon>
        <taxon>Agaricomycotina</taxon>
        <taxon>Agaricomycetes</taxon>
        <taxon>Polyporales</taxon>
        <taxon>Adustoporiaceae</taxon>
        <taxon>Rhodonia</taxon>
    </lineage>
</organism>
<feature type="chain" id="PRO_5010853747" evidence="2">
    <location>
        <begin position="17"/>
        <end position="145"/>
    </location>
</feature>
<sequence>MSTCRLLAAHLGLGRAWVCGPTLRTTQYSSSALSTKRQPRSNGLQGARLLHGIAHSAPILALDYRLDAYAIAPESSTDGRRSPGASETARKASSSRFAPLISPLRQSRSACSSSRPALGPCLPGAGLHTEALSEMEDELRRLAIK</sequence>
<gene>
    <name evidence="3" type="ORF">POSPLADRAFT_1045937</name>
</gene>
<feature type="region of interest" description="Disordered" evidence="1">
    <location>
        <begin position="73"/>
        <end position="116"/>
    </location>
</feature>
<dbReference type="Proteomes" id="UP000194127">
    <property type="component" value="Unassembled WGS sequence"/>
</dbReference>